<dbReference type="EMBL" id="JAKOAV010000031">
    <property type="protein sequence ID" value="MDF9409430.1"/>
    <property type="molecule type" value="Genomic_DNA"/>
</dbReference>
<protein>
    <recommendedName>
        <fullName evidence="3">GAF domain-containing protein</fullName>
    </recommendedName>
</protein>
<dbReference type="Gene3D" id="3.30.450.40">
    <property type="match status" value="1"/>
</dbReference>
<keyword evidence="2" id="KW-1185">Reference proteome</keyword>
<dbReference type="Proteomes" id="UP001154312">
    <property type="component" value="Unassembled WGS sequence"/>
</dbReference>
<gene>
    <name evidence="1" type="ORF">L7E55_13875</name>
</gene>
<sequence>MTSDESVTYISIITAPIIVDGDVVGAVILAANNPDVKMSELELKMAETAAGFLGKQIET</sequence>
<proteinExistence type="predicted"/>
<dbReference type="AlphaFoldDB" id="A0A9X4JUK6"/>
<name>A0A9X4JUK6_9FIRM</name>
<dbReference type="InterPro" id="IPR029016">
    <property type="entry name" value="GAF-like_dom_sf"/>
</dbReference>
<reference evidence="1" key="1">
    <citation type="submission" date="2022-02" db="EMBL/GenBank/DDBJ databases">
        <authorList>
            <person name="Leng L."/>
        </authorList>
    </citation>
    <scope>NUCLEOTIDE SEQUENCE</scope>
    <source>
        <strain evidence="1">JI</strain>
    </source>
</reference>
<comment type="caution">
    <text evidence="1">The sequence shown here is derived from an EMBL/GenBank/DDBJ whole genome shotgun (WGS) entry which is preliminary data.</text>
</comment>
<dbReference type="SUPFAM" id="SSF55781">
    <property type="entry name" value="GAF domain-like"/>
    <property type="match status" value="1"/>
</dbReference>
<organism evidence="1 2">
    <name type="scientific">Pelotomaculum isophthalicicum JI</name>
    <dbReference type="NCBI Taxonomy" id="947010"/>
    <lineage>
        <taxon>Bacteria</taxon>
        <taxon>Bacillati</taxon>
        <taxon>Bacillota</taxon>
        <taxon>Clostridia</taxon>
        <taxon>Eubacteriales</taxon>
        <taxon>Desulfotomaculaceae</taxon>
        <taxon>Pelotomaculum</taxon>
    </lineage>
</organism>
<accession>A0A9X4JUK6</accession>
<dbReference type="Pfam" id="PF15714">
    <property type="entry name" value="SpoVT_C"/>
    <property type="match status" value="1"/>
</dbReference>
<evidence type="ECO:0000313" key="2">
    <source>
        <dbReference type="Proteomes" id="UP001154312"/>
    </source>
</evidence>
<evidence type="ECO:0000313" key="1">
    <source>
        <dbReference type="EMBL" id="MDF9409430.1"/>
    </source>
</evidence>
<evidence type="ECO:0008006" key="3">
    <source>
        <dbReference type="Google" id="ProtNLM"/>
    </source>
</evidence>